<proteinExistence type="predicted"/>
<gene>
    <name evidence="2" type="ORF">SAMN00808754_2543</name>
</gene>
<dbReference type="RefSeq" id="WP_084666164.1">
    <property type="nucleotide sequence ID" value="NZ_LT838272.1"/>
</dbReference>
<dbReference type="AlphaFoldDB" id="A0A1W1VZL5"/>
<dbReference type="Proteomes" id="UP000192569">
    <property type="component" value="Chromosome I"/>
</dbReference>
<evidence type="ECO:0000313" key="2">
    <source>
        <dbReference type="EMBL" id="SMB98786.1"/>
    </source>
</evidence>
<keyword evidence="3" id="KW-1185">Reference proteome</keyword>
<protein>
    <submittedName>
        <fullName evidence="2">RsbT co-antagonist protein rsbRD N-terminal domain-containing protein</fullName>
    </submittedName>
</protein>
<dbReference type="STRING" id="698762.SAMN00808754_2543"/>
<accession>A0A1W1VZL5</accession>
<evidence type="ECO:0000259" key="1">
    <source>
        <dbReference type="Pfam" id="PF14361"/>
    </source>
</evidence>
<dbReference type="InterPro" id="IPR025751">
    <property type="entry name" value="RsbRD_N_dom"/>
</dbReference>
<dbReference type="OrthoDB" id="1724246at2"/>
<organism evidence="2 3">
    <name type="scientific">Thermanaeromonas toyohensis ToBE</name>
    <dbReference type="NCBI Taxonomy" id="698762"/>
    <lineage>
        <taxon>Bacteria</taxon>
        <taxon>Bacillati</taxon>
        <taxon>Bacillota</taxon>
        <taxon>Clostridia</taxon>
        <taxon>Neomoorellales</taxon>
        <taxon>Neomoorellaceae</taxon>
        <taxon>Thermanaeromonas</taxon>
    </lineage>
</organism>
<sequence length="168" mass="19649">MKLPKILAEKKPEIVARWFYLVVNTYPADTAKFLIQENDPFANPVGQALREGLEGLYEGWLKGASEKELYPYMDRIVRIRAVQDFSPGEAIGFVLLLKEALRQELKPEIGEGRVSWEDLEFTYSLVDRLLLLAFDVYTRCREELHEIRVKEIKNQVQKLWERVNKGTY</sequence>
<feature type="domain" description="RsbT co-antagonist protein RsbRD N-terminal" evidence="1">
    <location>
        <begin position="12"/>
        <end position="148"/>
    </location>
</feature>
<reference evidence="2 3" key="1">
    <citation type="submission" date="2017-04" db="EMBL/GenBank/DDBJ databases">
        <authorList>
            <person name="Afonso C.L."/>
            <person name="Miller P.J."/>
            <person name="Scott M.A."/>
            <person name="Spackman E."/>
            <person name="Goraichik I."/>
            <person name="Dimitrov K.M."/>
            <person name="Suarez D.L."/>
            <person name="Swayne D.E."/>
        </authorList>
    </citation>
    <scope>NUCLEOTIDE SEQUENCE [LARGE SCALE GENOMIC DNA]</scope>
    <source>
        <strain evidence="2 3">ToBE</strain>
    </source>
</reference>
<name>A0A1W1VZL5_9FIRM</name>
<evidence type="ECO:0000313" key="3">
    <source>
        <dbReference type="Proteomes" id="UP000192569"/>
    </source>
</evidence>
<dbReference type="Pfam" id="PF14361">
    <property type="entry name" value="RsbRD_N"/>
    <property type="match status" value="1"/>
</dbReference>
<dbReference type="EMBL" id="LT838272">
    <property type="protein sequence ID" value="SMB98786.1"/>
    <property type="molecule type" value="Genomic_DNA"/>
</dbReference>